<dbReference type="AlphaFoldDB" id="A0A7Y9I8P7"/>
<sequence>MSDPTPVTVIGLGPMGQAMARAYLDRGHPTTVFNRTPSRADALVAEGAKRAETAAGALDASPVIVLSLTHYQAMYDLLGPGVDLLAGKTLVNLSSDTPSASARAAAWAADHGATFITGGVMVNPPLVGKEGAYVFYSGPSEAVERHRSTLEVLGRVDYRGDAPELAQVWYQAMLDLFMTILASTSHAAALVGSAGVPAKDFFPYAEELIGQMPYFMQGMADEISSRSYPDQGGNTAMMAAGMEHITDATVEAGLDPGLPAAVRDLYRRAIAVGRGAESSTVLYEMIVDPAAGRG</sequence>
<dbReference type="RefSeq" id="WP_179753178.1">
    <property type="nucleotide sequence ID" value="NZ_JACCBU010000001.1"/>
</dbReference>
<dbReference type="Pfam" id="PF03446">
    <property type="entry name" value="NAD_binding_2"/>
    <property type="match status" value="1"/>
</dbReference>
<feature type="domain" description="NADPH-dependent reductive aminase-like C-terminal" evidence="4">
    <location>
        <begin position="163"/>
        <end position="286"/>
    </location>
</feature>
<keyword evidence="2" id="KW-0560">Oxidoreductase</keyword>
<dbReference type="SUPFAM" id="SSF48179">
    <property type="entry name" value="6-phosphogluconate dehydrogenase C-terminal domain-like"/>
    <property type="match status" value="1"/>
</dbReference>
<name>A0A7Y9I8P7_9ACTN</name>
<dbReference type="PIRSF" id="PIRSF000103">
    <property type="entry name" value="HIBADH"/>
    <property type="match status" value="1"/>
</dbReference>
<dbReference type="Gene3D" id="3.40.50.720">
    <property type="entry name" value="NAD(P)-binding Rossmann-like Domain"/>
    <property type="match status" value="1"/>
</dbReference>
<dbReference type="GO" id="GO:0050661">
    <property type="term" value="F:NADP binding"/>
    <property type="evidence" value="ECO:0007669"/>
    <property type="project" value="InterPro"/>
</dbReference>
<dbReference type="InterPro" id="IPR013328">
    <property type="entry name" value="6PGD_dom2"/>
</dbReference>
<dbReference type="EMBL" id="JACCBU010000001">
    <property type="protein sequence ID" value="NYE72401.1"/>
    <property type="molecule type" value="Genomic_DNA"/>
</dbReference>
<organism evidence="5 6">
    <name type="scientific">Microlunatus parietis</name>
    <dbReference type="NCBI Taxonomy" id="682979"/>
    <lineage>
        <taxon>Bacteria</taxon>
        <taxon>Bacillati</taxon>
        <taxon>Actinomycetota</taxon>
        <taxon>Actinomycetes</taxon>
        <taxon>Propionibacteriales</taxon>
        <taxon>Propionibacteriaceae</taxon>
        <taxon>Microlunatus</taxon>
    </lineage>
</organism>
<dbReference type="InterPro" id="IPR048666">
    <property type="entry name" value="RedAm-like_C"/>
</dbReference>
<reference evidence="5 6" key="1">
    <citation type="submission" date="2020-07" db="EMBL/GenBank/DDBJ databases">
        <title>Sequencing the genomes of 1000 actinobacteria strains.</title>
        <authorList>
            <person name="Klenk H.-P."/>
        </authorList>
    </citation>
    <scope>NUCLEOTIDE SEQUENCE [LARGE SCALE GENOMIC DNA]</scope>
    <source>
        <strain evidence="5 6">DSM 22083</strain>
    </source>
</reference>
<comment type="caution">
    <text evidence="5">The sequence shown here is derived from an EMBL/GenBank/DDBJ whole genome shotgun (WGS) entry which is preliminary data.</text>
</comment>
<accession>A0A7Y9I8P7</accession>
<evidence type="ECO:0000256" key="2">
    <source>
        <dbReference type="ARBA" id="ARBA00023002"/>
    </source>
</evidence>
<protein>
    <submittedName>
        <fullName evidence="5">3-hydroxyisobutyrate dehydrogenase-like beta-hydroxyacid dehydrogenase</fullName>
    </submittedName>
</protein>
<comment type="similarity">
    <text evidence="1">Belongs to the HIBADH-related family.</text>
</comment>
<dbReference type="PANTHER" id="PTHR43580:SF2">
    <property type="entry name" value="CYTOKINE-LIKE NUCLEAR FACTOR N-PAC"/>
    <property type="match status" value="1"/>
</dbReference>
<evidence type="ECO:0000259" key="4">
    <source>
        <dbReference type="Pfam" id="PF21761"/>
    </source>
</evidence>
<dbReference type="Gene3D" id="1.10.1040.10">
    <property type="entry name" value="N-(1-d-carboxylethyl)-l-norvaline Dehydrogenase, domain 2"/>
    <property type="match status" value="1"/>
</dbReference>
<evidence type="ECO:0000256" key="1">
    <source>
        <dbReference type="ARBA" id="ARBA00009080"/>
    </source>
</evidence>
<evidence type="ECO:0000313" key="6">
    <source>
        <dbReference type="Proteomes" id="UP000569914"/>
    </source>
</evidence>
<dbReference type="InterPro" id="IPR036291">
    <property type="entry name" value="NAD(P)-bd_dom_sf"/>
</dbReference>
<dbReference type="InterPro" id="IPR015815">
    <property type="entry name" value="HIBADH-related"/>
</dbReference>
<dbReference type="GO" id="GO:0016491">
    <property type="term" value="F:oxidoreductase activity"/>
    <property type="evidence" value="ECO:0007669"/>
    <property type="project" value="UniProtKB-KW"/>
</dbReference>
<dbReference type="InterPro" id="IPR051265">
    <property type="entry name" value="HIBADH-related_NP60_sf"/>
</dbReference>
<gene>
    <name evidence="5" type="ORF">BKA15_003730</name>
</gene>
<dbReference type="Pfam" id="PF21761">
    <property type="entry name" value="RedAm-like_C"/>
    <property type="match status" value="1"/>
</dbReference>
<feature type="domain" description="6-phosphogluconate dehydrogenase NADP-binding" evidence="3">
    <location>
        <begin position="7"/>
        <end position="155"/>
    </location>
</feature>
<dbReference type="PANTHER" id="PTHR43580">
    <property type="entry name" value="OXIDOREDUCTASE GLYR1-RELATED"/>
    <property type="match status" value="1"/>
</dbReference>
<proteinExistence type="inferred from homology"/>
<dbReference type="Proteomes" id="UP000569914">
    <property type="component" value="Unassembled WGS sequence"/>
</dbReference>
<evidence type="ECO:0000259" key="3">
    <source>
        <dbReference type="Pfam" id="PF03446"/>
    </source>
</evidence>
<dbReference type="SUPFAM" id="SSF51735">
    <property type="entry name" value="NAD(P)-binding Rossmann-fold domains"/>
    <property type="match status" value="1"/>
</dbReference>
<dbReference type="InterPro" id="IPR008927">
    <property type="entry name" value="6-PGluconate_DH-like_C_sf"/>
</dbReference>
<evidence type="ECO:0000313" key="5">
    <source>
        <dbReference type="EMBL" id="NYE72401.1"/>
    </source>
</evidence>
<dbReference type="InterPro" id="IPR006115">
    <property type="entry name" value="6PGDH_NADP-bd"/>
</dbReference>
<keyword evidence="6" id="KW-1185">Reference proteome</keyword>